<dbReference type="PANTHER" id="PTHR43156:SF2">
    <property type="entry name" value="STAGE II SPORULATION PROTEIN E"/>
    <property type="match status" value="1"/>
</dbReference>
<dbReference type="InterPro" id="IPR052016">
    <property type="entry name" value="Bact_Sigma-Reg"/>
</dbReference>
<feature type="compositionally biased region" description="Basic and acidic residues" evidence="2">
    <location>
        <begin position="526"/>
        <end position="536"/>
    </location>
</feature>
<evidence type="ECO:0000256" key="2">
    <source>
        <dbReference type="SAM" id="MobiDB-lite"/>
    </source>
</evidence>
<dbReference type="PANTHER" id="PTHR43156">
    <property type="entry name" value="STAGE II SPORULATION PROTEIN E-RELATED"/>
    <property type="match status" value="1"/>
</dbReference>
<accession>A0A1I1Z872</accession>
<dbReference type="InterPro" id="IPR036457">
    <property type="entry name" value="PPM-type-like_dom_sf"/>
</dbReference>
<feature type="region of interest" description="Disordered" evidence="2">
    <location>
        <begin position="205"/>
        <end position="224"/>
    </location>
</feature>
<keyword evidence="5" id="KW-1185">Reference proteome</keyword>
<dbReference type="GO" id="GO:0016791">
    <property type="term" value="F:phosphatase activity"/>
    <property type="evidence" value="ECO:0007669"/>
    <property type="project" value="TreeGrafter"/>
</dbReference>
<reference evidence="4 5" key="1">
    <citation type="submission" date="2016-10" db="EMBL/GenBank/DDBJ databases">
        <authorList>
            <person name="de Groot N.N."/>
        </authorList>
    </citation>
    <scope>NUCLEOTIDE SEQUENCE [LARGE SCALE GENOMIC DNA]</scope>
    <source>
        <strain evidence="4 5">CGMCC 4.3510</strain>
    </source>
</reference>
<protein>
    <submittedName>
        <fullName evidence="4">Stage II sporulation protein E (SpoIIE)</fullName>
    </submittedName>
</protein>
<feature type="compositionally biased region" description="Low complexity" evidence="2">
    <location>
        <begin position="14"/>
        <end position="45"/>
    </location>
</feature>
<evidence type="ECO:0000259" key="3">
    <source>
        <dbReference type="SMART" id="SM00331"/>
    </source>
</evidence>
<dbReference type="Proteomes" id="UP000199323">
    <property type="component" value="Unassembled WGS sequence"/>
</dbReference>
<evidence type="ECO:0000256" key="1">
    <source>
        <dbReference type="ARBA" id="ARBA00022801"/>
    </source>
</evidence>
<dbReference type="AlphaFoldDB" id="A0A1I1Z872"/>
<dbReference type="Gene3D" id="3.60.40.10">
    <property type="entry name" value="PPM-type phosphatase domain"/>
    <property type="match status" value="1"/>
</dbReference>
<sequence length="564" mass="59033">MSAAHVRKVAGTEPSPSAAAQNAAPSGGPTQVTTAPAVPAGTTVTPPAPAPTAPRHVALTADRYGSPAVQDRLASWVCDLSLVHELTERLSRTGTLDDALHEVLRAGATLVGARRGMIALEPADGLGPDRTIGLGLGHADLGTISTVPPEPEPEPEHVRAPEPRTSANDNSADGADGDDGEAGTADEAATDSDTTDATEATDATYADDGTEHVHPDLLHEPGLGNRHREVAVQLGLGASYALRLTAETHGRLGTAVWFYDEPAEPDDRQRRLMGLYLRYAAEHTARVLDLRRARDTMAAFAAELLPERLPRVPGVRMAVRHSAGPRGGGDWYDALPLPEGALGLAVGGVTGRGPGAVAAMGRLRASLRAYAVMEGEDPVAVLSDLELLMRLTEPARSATALFAYVEPPAAPGRTGTSAVAGRKLTLAGAGHCPPLVVGDRRCEYVETTLSAPLNMLSCWEAPSVELYARPGETLLLYSDGLLHRTGESADRALARLHAAAQGAPRAVRDDPDRLADHIVRTVLPEGLEHGLEHGPEDPGGTASNKSTESTESTEDVVLLAVRFD</sequence>
<dbReference type="SMART" id="SM00331">
    <property type="entry name" value="PP2C_SIG"/>
    <property type="match status" value="1"/>
</dbReference>
<dbReference type="OrthoDB" id="3848519at2"/>
<organism evidence="4 5">
    <name type="scientific">Actinacidiphila alni</name>
    <dbReference type="NCBI Taxonomy" id="380248"/>
    <lineage>
        <taxon>Bacteria</taxon>
        <taxon>Bacillati</taxon>
        <taxon>Actinomycetota</taxon>
        <taxon>Actinomycetes</taxon>
        <taxon>Kitasatosporales</taxon>
        <taxon>Streptomycetaceae</taxon>
        <taxon>Actinacidiphila</taxon>
    </lineage>
</organism>
<feature type="region of interest" description="Disordered" evidence="2">
    <location>
        <begin position="1"/>
        <end position="54"/>
    </location>
</feature>
<evidence type="ECO:0000313" key="5">
    <source>
        <dbReference type="Proteomes" id="UP000199323"/>
    </source>
</evidence>
<dbReference type="Pfam" id="PF07228">
    <property type="entry name" value="SpoIIE"/>
    <property type="match status" value="1"/>
</dbReference>
<keyword evidence="1" id="KW-0378">Hydrolase</keyword>
<feature type="region of interest" description="Disordered" evidence="2">
    <location>
        <begin position="526"/>
        <end position="555"/>
    </location>
</feature>
<name>A0A1I1Z872_9ACTN</name>
<feature type="compositionally biased region" description="Low complexity" evidence="2">
    <location>
        <begin position="163"/>
        <end position="174"/>
    </location>
</feature>
<feature type="compositionally biased region" description="Basic and acidic residues" evidence="2">
    <location>
        <begin position="209"/>
        <end position="219"/>
    </location>
</feature>
<gene>
    <name evidence="4" type="ORF">SAMN05216251_102351</name>
</gene>
<evidence type="ECO:0000313" key="4">
    <source>
        <dbReference type="EMBL" id="SFE27752.1"/>
    </source>
</evidence>
<proteinExistence type="predicted"/>
<feature type="domain" description="PPM-type phosphatase" evidence="3">
    <location>
        <begin position="312"/>
        <end position="563"/>
    </location>
</feature>
<feature type="region of interest" description="Disordered" evidence="2">
    <location>
        <begin position="131"/>
        <end position="198"/>
    </location>
</feature>
<dbReference type="STRING" id="380248.SAMN05216251_102351"/>
<dbReference type="InterPro" id="IPR001932">
    <property type="entry name" value="PPM-type_phosphatase-like_dom"/>
</dbReference>
<dbReference type="EMBL" id="FONG01000002">
    <property type="protein sequence ID" value="SFE27752.1"/>
    <property type="molecule type" value="Genomic_DNA"/>
</dbReference>
<dbReference type="RefSeq" id="WP_093712027.1">
    <property type="nucleotide sequence ID" value="NZ_FONG01000002.1"/>
</dbReference>